<keyword evidence="3 5" id="KW-0732">Signal</keyword>
<dbReference type="Gene3D" id="3.40.190.10">
    <property type="entry name" value="Periplasmic binding protein-like II"/>
    <property type="match status" value="2"/>
</dbReference>
<dbReference type="GO" id="GO:1901982">
    <property type="term" value="F:maltose binding"/>
    <property type="evidence" value="ECO:0007669"/>
    <property type="project" value="TreeGrafter"/>
</dbReference>
<evidence type="ECO:0000256" key="3">
    <source>
        <dbReference type="ARBA" id="ARBA00022729"/>
    </source>
</evidence>
<evidence type="ECO:0000256" key="1">
    <source>
        <dbReference type="ARBA" id="ARBA00008520"/>
    </source>
</evidence>
<dbReference type="GO" id="GO:0015768">
    <property type="term" value="P:maltose transport"/>
    <property type="evidence" value="ECO:0007669"/>
    <property type="project" value="TreeGrafter"/>
</dbReference>
<feature type="compositionally biased region" description="Low complexity" evidence="4">
    <location>
        <begin position="48"/>
        <end position="60"/>
    </location>
</feature>
<evidence type="ECO:0000313" key="6">
    <source>
        <dbReference type="EMBL" id="MBC8534734.1"/>
    </source>
</evidence>
<dbReference type="EMBL" id="JACRSN010000022">
    <property type="protein sequence ID" value="MBC8534734.1"/>
    <property type="molecule type" value="Genomic_DNA"/>
</dbReference>
<dbReference type="GO" id="GO:0055052">
    <property type="term" value="C:ATP-binding cassette (ABC) transporter complex, substrate-binding subunit-containing"/>
    <property type="evidence" value="ECO:0007669"/>
    <property type="project" value="TreeGrafter"/>
</dbReference>
<evidence type="ECO:0000256" key="5">
    <source>
        <dbReference type="SAM" id="SignalP"/>
    </source>
</evidence>
<dbReference type="Pfam" id="PF13416">
    <property type="entry name" value="SBP_bac_8"/>
    <property type="match status" value="1"/>
</dbReference>
<keyword evidence="2" id="KW-0813">Transport</keyword>
<dbReference type="PANTHER" id="PTHR30061">
    <property type="entry name" value="MALTOSE-BINDING PERIPLASMIC PROTEIN"/>
    <property type="match status" value="1"/>
</dbReference>
<organism evidence="6 7">
    <name type="scientific">Yeguia hominis</name>
    <dbReference type="NCBI Taxonomy" id="2763662"/>
    <lineage>
        <taxon>Bacteria</taxon>
        <taxon>Bacillati</taxon>
        <taxon>Bacillota</taxon>
        <taxon>Clostridia</taxon>
        <taxon>Eubacteriales</taxon>
        <taxon>Yeguiaceae</taxon>
        <taxon>Yeguia</taxon>
    </lineage>
</organism>
<reference evidence="6" key="1">
    <citation type="submission" date="2020-08" db="EMBL/GenBank/DDBJ databases">
        <title>Genome public.</title>
        <authorList>
            <person name="Liu C."/>
            <person name="Sun Q."/>
        </authorList>
    </citation>
    <scope>NUCLEOTIDE SEQUENCE</scope>
    <source>
        <strain evidence="6">NSJ-40</strain>
    </source>
</reference>
<feature type="compositionally biased region" description="Low complexity" evidence="4">
    <location>
        <begin position="26"/>
        <end position="41"/>
    </location>
</feature>
<dbReference type="PANTHER" id="PTHR30061:SF50">
    <property type="entry name" value="MALTOSE_MALTODEXTRIN-BINDING PERIPLASMIC PROTEIN"/>
    <property type="match status" value="1"/>
</dbReference>
<protein>
    <submittedName>
        <fullName evidence="6">Sugar ABC transporter substrate-binding protein</fullName>
    </submittedName>
</protein>
<evidence type="ECO:0000256" key="2">
    <source>
        <dbReference type="ARBA" id="ARBA00022448"/>
    </source>
</evidence>
<sequence length="442" mass="47773">MKRVLSIVLALMLCLSVLAGCTSSTSTSSVASESTESSSKPSSEDSSEPASSEGESTSASNFSGTLDVWHYFSSNAEVNGMAKIGKEFMAANPDVTVSITQFPREELIKQYTMGAVSSDLPDIGMMDNPEMPAYIEMGICADVTEYFNAWEESQYFYEGPLNSCKSGDKVYGLPHNSNCLELFYDVDALEEAGVTPPTTWDELTAACATLKEKFPDKYPLALSAINNEEGTFQFMPFLLSTGATIDDLASEGAIKAITLWKDYVDNGYIPKDVISWGQGDVNTQFMSGNVIMQVNGPWNISTLNADAPDKNWNVCLLPKDKEYASVLGGENFAVTTGCENLDLGWAFLSTQCSGKNTAEFCAAVGKFCPRSDGNEYSDVWSTDPILGVFNEGMQYAMPRGPHPKWNEFSGVISGTIQEVLTGAKEPAQAMQDAQAKAAQIMG</sequence>
<evidence type="ECO:0000256" key="4">
    <source>
        <dbReference type="SAM" id="MobiDB-lite"/>
    </source>
</evidence>
<keyword evidence="7" id="KW-1185">Reference proteome</keyword>
<dbReference type="AlphaFoldDB" id="A0A926DCD6"/>
<dbReference type="SUPFAM" id="SSF53850">
    <property type="entry name" value="Periplasmic binding protein-like II"/>
    <property type="match status" value="1"/>
</dbReference>
<feature type="signal peptide" evidence="5">
    <location>
        <begin position="1"/>
        <end position="19"/>
    </location>
</feature>
<feature type="region of interest" description="Disordered" evidence="4">
    <location>
        <begin position="26"/>
        <end position="60"/>
    </location>
</feature>
<gene>
    <name evidence="6" type="ORF">IAG03_12210</name>
</gene>
<comment type="caution">
    <text evidence="6">The sequence shown here is derived from an EMBL/GenBank/DDBJ whole genome shotgun (WGS) entry which is preliminary data.</text>
</comment>
<proteinExistence type="inferred from homology"/>
<dbReference type="InterPro" id="IPR006059">
    <property type="entry name" value="SBP"/>
</dbReference>
<dbReference type="CDD" id="cd13585">
    <property type="entry name" value="PBP2_TMBP_like"/>
    <property type="match status" value="1"/>
</dbReference>
<accession>A0A926DCD6</accession>
<dbReference type="RefSeq" id="WP_249320319.1">
    <property type="nucleotide sequence ID" value="NZ_JACRSN010000022.1"/>
</dbReference>
<feature type="chain" id="PRO_5038954440" evidence="5">
    <location>
        <begin position="20"/>
        <end position="442"/>
    </location>
</feature>
<evidence type="ECO:0000313" key="7">
    <source>
        <dbReference type="Proteomes" id="UP000651482"/>
    </source>
</evidence>
<name>A0A926DCD6_9FIRM</name>
<dbReference type="PROSITE" id="PS51257">
    <property type="entry name" value="PROKAR_LIPOPROTEIN"/>
    <property type="match status" value="1"/>
</dbReference>
<dbReference type="Proteomes" id="UP000651482">
    <property type="component" value="Unassembled WGS sequence"/>
</dbReference>
<dbReference type="GO" id="GO:0042956">
    <property type="term" value="P:maltodextrin transmembrane transport"/>
    <property type="evidence" value="ECO:0007669"/>
    <property type="project" value="TreeGrafter"/>
</dbReference>
<comment type="similarity">
    <text evidence="1">Belongs to the bacterial solute-binding protein 1 family.</text>
</comment>